<dbReference type="EMBL" id="CCXW01000001">
    <property type="protein sequence ID" value="CEG33256.1"/>
    <property type="molecule type" value="Genomic_DNA"/>
</dbReference>
<sequence>MKLLGISGTIIGSKTAIVTEKILEDIAKMDPSMETEHLNLKEFDIQFCDGRDTGDYNEDTKQIINLISNADLYIIVTPIFHGTYSGVLKNLFDLISPQVMKNKVIGFTAVGGNYKHYLMVENQLKPIAGYFGAHVAPSYVFVHNEDFKNNYIANQDILDQITDFSRDIINMKKLLQ</sequence>
<dbReference type="InterPro" id="IPR005025">
    <property type="entry name" value="FMN_Rdtase-like_dom"/>
</dbReference>
<dbReference type="Pfam" id="PF03358">
    <property type="entry name" value="FMN_red"/>
    <property type="match status" value="1"/>
</dbReference>
<evidence type="ECO:0000259" key="4">
    <source>
        <dbReference type="Pfam" id="PF03358"/>
    </source>
</evidence>
<keyword evidence="2" id="KW-0288">FMN</keyword>
<dbReference type="InterPro" id="IPR051814">
    <property type="entry name" value="NAD(P)H-dep_FMN_reductase"/>
</dbReference>
<protein>
    <submittedName>
        <fullName evidence="5">NADH-dependent FMN reductase</fullName>
    </submittedName>
</protein>
<dbReference type="AlphaFoldDB" id="A0AAN2PJ43"/>
<organism evidence="5 6">
    <name type="scientific">Peribacillus simplex</name>
    <dbReference type="NCBI Taxonomy" id="1478"/>
    <lineage>
        <taxon>Bacteria</taxon>
        <taxon>Bacillati</taxon>
        <taxon>Bacillota</taxon>
        <taxon>Bacilli</taxon>
        <taxon>Bacillales</taxon>
        <taxon>Bacillaceae</taxon>
        <taxon>Peribacillus</taxon>
    </lineage>
</organism>
<dbReference type="InterPro" id="IPR029039">
    <property type="entry name" value="Flavoprotein-like_sf"/>
</dbReference>
<dbReference type="SUPFAM" id="SSF52218">
    <property type="entry name" value="Flavoproteins"/>
    <property type="match status" value="1"/>
</dbReference>
<dbReference type="PANTHER" id="PTHR43408:SF2">
    <property type="entry name" value="FMN REDUCTASE (NADPH)"/>
    <property type="match status" value="1"/>
</dbReference>
<keyword evidence="1" id="KW-0285">Flavoprotein</keyword>
<name>A0AAN2PJ43_9BACI</name>
<dbReference type="GO" id="GO:0016491">
    <property type="term" value="F:oxidoreductase activity"/>
    <property type="evidence" value="ECO:0007669"/>
    <property type="project" value="UniProtKB-KW"/>
</dbReference>
<feature type="domain" description="NADPH-dependent FMN reductase-like" evidence="4">
    <location>
        <begin position="1"/>
        <end position="144"/>
    </location>
</feature>
<evidence type="ECO:0000313" key="6">
    <source>
        <dbReference type="Proteomes" id="UP000182110"/>
    </source>
</evidence>
<keyword evidence="3" id="KW-0560">Oxidoreductase</keyword>
<reference evidence="5 6" key="1">
    <citation type="journal article" date="2014" name="Genome Announc.">
        <title>Genome Sequence of Bacillus simplex Strain P558, Isolated from a Human Fecal Sample.</title>
        <authorList>
            <person name="Croce O."/>
            <person name="Hugon P."/>
            <person name="Lagier J.C."/>
            <person name="Bibi F."/>
            <person name="Robert C."/>
            <person name="Azhar E.I."/>
            <person name="Raoult D."/>
            <person name="Fournier P.E."/>
        </authorList>
    </citation>
    <scope>NUCLEOTIDE SEQUENCE [LARGE SCALE GENOMIC DNA]</scope>
    <source>
        <strain evidence="5 6">P558</strain>
    </source>
</reference>
<keyword evidence="6" id="KW-1185">Reference proteome</keyword>
<proteinExistence type="predicted"/>
<accession>A0AAN2PJ43</accession>
<comment type="caution">
    <text evidence="5">The sequence shown here is derived from an EMBL/GenBank/DDBJ whole genome shotgun (WGS) entry which is preliminary data.</text>
</comment>
<dbReference type="RefSeq" id="WP_048689247.1">
    <property type="nucleotide sequence ID" value="NZ_CCXW01000001.1"/>
</dbReference>
<dbReference type="Proteomes" id="UP000182110">
    <property type="component" value="Unassembled WGS sequence"/>
</dbReference>
<gene>
    <name evidence="5" type="ORF">BN1180_03428</name>
</gene>
<dbReference type="PANTHER" id="PTHR43408">
    <property type="entry name" value="FMN REDUCTASE (NADPH)"/>
    <property type="match status" value="1"/>
</dbReference>
<evidence type="ECO:0000256" key="1">
    <source>
        <dbReference type="ARBA" id="ARBA00022630"/>
    </source>
</evidence>
<evidence type="ECO:0000256" key="3">
    <source>
        <dbReference type="ARBA" id="ARBA00023002"/>
    </source>
</evidence>
<evidence type="ECO:0000256" key="2">
    <source>
        <dbReference type="ARBA" id="ARBA00022643"/>
    </source>
</evidence>
<dbReference type="Gene3D" id="3.40.50.360">
    <property type="match status" value="1"/>
</dbReference>
<evidence type="ECO:0000313" key="5">
    <source>
        <dbReference type="EMBL" id="CEG33256.1"/>
    </source>
</evidence>